<feature type="transmembrane region" description="Helical" evidence="1">
    <location>
        <begin position="47"/>
        <end position="70"/>
    </location>
</feature>
<proteinExistence type="predicted"/>
<feature type="transmembrane region" description="Helical" evidence="1">
    <location>
        <begin position="258"/>
        <end position="284"/>
    </location>
</feature>
<evidence type="ECO:0000313" key="3">
    <source>
        <dbReference type="EMBL" id="PWS38633.1"/>
    </source>
</evidence>
<dbReference type="GO" id="GO:0016020">
    <property type="term" value="C:membrane"/>
    <property type="evidence" value="ECO:0007669"/>
    <property type="project" value="TreeGrafter"/>
</dbReference>
<dbReference type="EMBL" id="QGNA01000001">
    <property type="protein sequence ID" value="PWS38633.1"/>
    <property type="molecule type" value="Genomic_DNA"/>
</dbReference>
<keyword evidence="1" id="KW-0472">Membrane</keyword>
<keyword evidence="4" id="KW-1185">Reference proteome</keyword>
<accession>A0A317FJ40</accession>
<dbReference type="InterPro" id="IPR002656">
    <property type="entry name" value="Acyl_transf_3_dom"/>
</dbReference>
<evidence type="ECO:0000256" key="1">
    <source>
        <dbReference type="SAM" id="Phobius"/>
    </source>
</evidence>
<feature type="domain" description="Acyltransferase 3" evidence="2">
    <location>
        <begin position="12"/>
        <end position="341"/>
    </location>
</feature>
<reference evidence="4" key="1">
    <citation type="submission" date="2018-05" db="EMBL/GenBank/DDBJ databases">
        <authorList>
            <person name="Du Z."/>
            <person name="Wang X."/>
        </authorList>
    </citation>
    <scope>NUCLEOTIDE SEQUENCE [LARGE SCALE GENOMIC DNA]</scope>
    <source>
        <strain evidence="4">CQN31</strain>
    </source>
</reference>
<name>A0A317FJ40_9PROT</name>
<feature type="transmembrane region" description="Helical" evidence="1">
    <location>
        <begin position="234"/>
        <end position="252"/>
    </location>
</feature>
<feature type="transmembrane region" description="Helical" evidence="1">
    <location>
        <begin position="91"/>
        <end position="111"/>
    </location>
</feature>
<feature type="transmembrane region" description="Helical" evidence="1">
    <location>
        <begin position="180"/>
        <end position="206"/>
    </location>
</feature>
<dbReference type="AlphaFoldDB" id="A0A317FJ40"/>
<dbReference type="PANTHER" id="PTHR23028:SF53">
    <property type="entry name" value="ACYL_TRANSF_3 DOMAIN-CONTAINING PROTEIN"/>
    <property type="match status" value="1"/>
</dbReference>
<dbReference type="RefSeq" id="WP_109869254.1">
    <property type="nucleotide sequence ID" value="NZ_QGNA01000001.1"/>
</dbReference>
<keyword evidence="1" id="KW-1133">Transmembrane helix</keyword>
<organism evidence="3 4">
    <name type="scientific">Falsiroseomonas bella</name>
    <dbReference type="NCBI Taxonomy" id="2184016"/>
    <lineage>
        <taxon>Bacteria</taxon>
        <taxon>Pseudomonadati</taxon>
        <taxon>Pseudomonadota</taxon>
        <taxon>Alphaproteobacteria</taxon>
        <taxon>Acetobacterales</taxon>
        <taxon>Roseomonadaceae</taxon>
        <taxon>Falsiroseomonas</taxon>
    </lineage>
</organism>
<evidence type="ECO:0000313" key="4">
    <source>
        <dbReference type="Proteomes" id="UP000245765"/>
    </source>
</evidence>
<dbReference type="OrthoDB" id="505919at2"/>
<feature type="transmembrane region" description="Helical" evidence="1">
    <location>
        <begin position="326"/>
        <end position="349"/>
    </location>
</feature>
<dbReference type="Proteomes" id="UP000245765">
    <property type="component" value="Unassembled WGS sequence"/>
</dbReference>
<comment type="caution">
    <text evidence="3">The sequence shown here is derived from an EMBL/GenBank/DDBJ whole genome shotgun (WGS) entry which is preliminary data.</text>
</comment>
<dbReference type="GO" id="GO:0016747">
    <property type="term" value="F:acyltransferase activity, transferring groups other than amino-acyl groups"/>
    <property type="evidence" value="ECO:0007669"/>
    <property type="project" value="InterPro"/>
</dbReference>
<sequence>MSASSAAPLPRIHAIEGLRGILAMWVLFSHVVTSAGLGETWRGPFRVIYVGTHAVDAFIIVSGFVIFYLLDTAREGYGLFLKRRLLRLYPVYLICLLVSAALLPMLIRVYGDAPFPHPHNDYLVAIARASLDQLPAQLLAHLGMVHSTVPPSLLKHSNYAILSQGWSLSLEWQFYVIAPALLWLLLRGGIVALATIAAACAVHFLVAGPQGFLPRHIPEFALGIACYLFWRQRIVPAWPLLLPAGMALAYLTTHNPAVVVWTTVFLATLQPASIGAPLVNAVLTSTPLMTLGRWSYSVYLSHTIVLLLMKGAFGAMGVAALGQWPYFLLLLAATVAGTLAVSALLYRLVEAPCIAWGRRLGAAAAPARIAAKSDA</sequence>
<gene>
    <name evidence="3" type="ORF">DFH01_05015</name>
</gene>
<keyword evidence="1" id="KW-0812">Transmembrane</keyword>
<dbReference type="PANTHER" id="PTHR23028">
    <property type="entry name" value="ACETYLTRANSFERASE"/>
    <property type="match status" value="1"/>
</dbReference>
<feature type="transmembrane region" description="Helical" evidence="1">
    <location>
        <begin position="21"/>
        <end position="41"/>
    </location>
</feature>
<evidence type="ECO:0000259" key="2">
    <source>
        <dbReference type="Pfam" id="PF01757"/>
    </source>
</evidence>
<protein>
    <recommendedName>
        <fullName evidence="2">Acyltransferase 3 domain-containing protein</fullName>
    </recommendedName>
</protein>
<dbReference type="Pfam" id="PF01757">
    <property type="entry name" value="Acyl_transf_3"/>
    <property type="match status" value="1"/>
</dbReference>
<feature type="transmembrane region" description="Helical" evidence="1">
    <location>
        <begin position="296"/>
        <end position="320"/>
    </location>
</feature>
<dbReference type="GO" id="GO:0009103">
    <property type="term" value="P:lipopolysaccharide biosynthetic process"/>
    <property type="evidence" value="ECO:0007669"/>
    <property type="project" value="TreeGrafter"/>
</dbReference>
<dbReference type="InterPro" id="IPR050879">
    <property type="entry name" value="Acyltransferase_3"/>
</dbReference>